<gene>
    <name evidence="5" type="ORF">B0E33_30400</name>
</gene>
<feature type="transmembrane region" description="Helical" evidence="3">
    <location>
        <begin position="12"/>
        <end position="33"/>
    </location>
</feature>
<keyword evidence="3" id="KW-0472">Membrane</keyword>
<dbReference type="SUPFAM" id="SSF52833">
    <property type="entry name" value="Thioredoxin-like"/>
    <property type="match status" value="1"/>
</dbReference>
<keyword evidence="6" id="KW-1185">Reference proteome</keyword>
<dbReference type="InterPro" id="IPR036249">
    <property type="entry name" value="Thioredoxin-like_sf"/>
</dbReference>
<sequence>MTSTKTRQLERIRISLWILVAAAVLALSGVYFVRTIWVREPSPPITVGEAAIRSDFSLIDHNGNRVTEADFLGRWQLVFFGFTYCPDVCPTTLAYLGNVLDRLGGEVEHVAPIFITVDPSRDTPQVMAEYVQAFHPKLVGLTGSEAEVAAAAQSFRVYYEKMEEETAPDGYLMAHSGHIYLMTPDGRFEDVFREGDQSAEEMAAHVLATMTGKQL</sequence>
<evidence type="ECO:0000256" key="1">
    <source>
        <dbReference type="ARBA" id="ARBA00010996"/>
    </source>
</evidence>
<dbReference type="PROSITE" id="PS51352">
    <property type="entry name" value="THIOREDOXIN_2"/>
    <property type="match status" value="1"/>
</dbReference>
<keyword evidence="2" id="KW-0186">Copper</keyword>
<dbReference type="EMBL" id="CP019632">
    <property type="protein sequence ID" value="AQQ08140.1"/>
    <property type="molecule type" value="Genomic_DNA"/>
</dbReference>
<organism evidence="5 6">
    <name type="scientific">Roseibium algicola</name>
    <dbReference type="NCBI Taxonomy" id="2857014"/>
    <lineage>
        <taxon>Bacteria</taxon>
        <taxon>Pseudomonadati</taxon>
        <taxon>Pseudomonadota</taxon>
        <taxon>Alphaproteobacteria</taxon>
        <taxon>Hyphomicrobiales</taxon>
        <taxon>Stappiaceae</taxon>
        <taxon>Roseibium</taxon>
    </lineage>
</organism>
<dbReference type="PANTHER" id="PTHR12151:SF25">
    <property type="entry name" value="LINALOOL DEHYDRATASE_ISOMERASE DOMAIN-CONTAINING PROTEIN"/>
    <property type="match status" value="1"/>
</dbReference>
<feature type="domain" description="Thioredoxin" evidence="4">
    <location>
        <begin position="47"/>
        <end position="212"/>
    </location>
</feature>
<dbReference type="Gene3D" id="3.40.30.10">
    <property type="entry name" value="Glutaredoxin"/>
    <property type="match status" value="1"/>
</dbReference>
<dbReference type="PANTHER" id="PTHR12151">
    <property type="entry name" value="ELECTRON TRANSPORT PROTIN SCO1/SENC FAMILY MEMBER"/>
    <property type="match status" value="1"/>
</dbReference>
<proteinExistence type="inferred from homology"/>
<keyword evidence="3" id="KW-1133">Transmembrane helix</keyword>
<dbReference type="Pfam" id="PF02630">
    <property type="entry name" value="SCO1-SenC"/>
    <property type="match status" value="1"/>
</dbReference>
<evidence type="ECO:0000313" key="5">
    <source>
        <dbReference type="EMBL" id="AQQ08140.1"/>
    </source>
</evidence>
<dbReference type="InterPro" id="IPR003782">
    <property type="entry name" value="SCO1/SenC"/>
</dbReference>
<protein>
    <submittedName>
        <fullName evidence="5">Electron transporter</fullName>
    </submittedName>
</protein>
<evidence type="ECO:0000259" key="4">
    <source>
        <dbReference type="PROSITE" id="PS51352"/>
    </source>
</evidence>
<reference evidence="5 6" key="1">
    <citation type="submission" date="2017-02" db="EMBL/GenBank/DDBJ databases">
        <authorList>
            <person name="Jeong S."/>
        </authorList>
    </citation>
    <scope>NUCLEOTIDE SEQUENCE [LARGE SCALE GENOMIC DNA]</scope>
    <source>
        <strain evidence="5 6">RMAR6-6</strain>
        <plasmid evidence="5 6">unnamed2</plasmid>
    </source>
</reference>
<comment type="similarity">
    <text evidence="1">Belongs to the SCO1/2 family.</text>
</comment>
<dbReference type="Proteomes" id="UP000188174">
    <property type="component" value="Plasmid unnamed2"/>
</dbReference>
<keyword evidence="5" id="KW-0614">Plasmid</keyword>
<accession>A0ABN4X9K7</accession>
<dbReference type="RefSeq" id="WP_077294726.1">
    <property type="nucleotide sequence ID" value="NZ_CP019632.1"/>
</dbReference>
<dbReference type="CDD" id="cd02968">
    <property type="entry name" value="SCO"/>
    <property type="match status" value="1"/>
</dbReference>
<keyword evidence="3" id="KW-0812">Transmembrane</keyword>
<evidence type="ECO:0000256" key="3">
    <source>
        <dbReference type="SAM" id="Phobius"/>
    </source>
</evidence>
<name>A0ABN4X9K7_9HYPH</name>
<dbReference type="InterPro" id="IPR013766">
    <property type="entry name" value="Thioredoxin_domain"/>
</dbReference>
<evidence type="ECO:0000313" key="6">
    <source>
        <dbReference type="Proteomes" id="UP000188174"/>
    </source>
</evidence>
<evidence type="ECO:0000256" key="2">
    <source>
        <dbReference type="ARBA" id="ARBA00023008"/>
    </source>
</evidence>
<geneLocation type="plasmid" evidence="5 6">
    <name>unnamed2</name>
</geneLocation>